<dbReference type="GO" id="GO:0006952">
    <property type="term" value="P:defense response"/>
    <property type="evidence" value="ECO:0007669"/>
    <property type="project" value="UniProtKB-KW"/>
</dbReference>
<dbReference type="SUPFAM" id="SSF52540">
    <property type="entry name" value="P-loop containing nucleoside triphosphate hydrolases"/>
    <property type="match status" value="2"/>
</dbReference>
<feature type="domain" description="Disease resistance N-terminal" evidence="8">
    <location>
        <begin position="13"/>
        <end position="91"/>
    </location>
</feature>
<dbReference type="GO" id="GO:0043531">
    <property type="term" value="F:ADP binding"/>
    <property type="evidence" value="ECO:0007669"/>
    <property type="project" value="InterPro"/>
</dbReference>
<dbReference type="AlphaFoldDB" id="A0A3B6D4R5"/>
<keyword evidence="12" id="KW-1185">Reference proteome</keyword>
<evidence type="ECO:0000259" key="9">
    <source>
        <dbReference type="Pfam" id="PF23559"/>
    </source>
</evidence>
<dbReference type="InterPro" id="IPR058922">
    <property type="entry name" value="WHD_DRP"/>
</dbReference>
<keyword evidence="3" id="KW-0677">Repeat</keyword>
<evidence type="ECO:0000256" key="5">
    <source>
        <dbReference type="ARBA" id="ARBA00022821"/>
    </source>
</evidence>
<dbReference type="Pfam" id="PF18052">
    <property type="entry name" value="Rx_N"/>
    <property type="match status" value="1"/>
</dbReference>
<evidence type="ECO:0000256" key="6">
    <source>
        <dbReference type="ARBA" id="ARBA00023054"/>
    </source>
</evidence>
<accession>A0A3B6D4R5</accession>
<feature type="domain" description="Disease resistance R13L4/SHOC-2-like LRR" evidence="10">
    <location>
        <begin position="793"/>
        <end position="1173"/>
    </location>
</feature>
<evidence type="ECO:0000256" key="2">
    <source>
        <dbReference type="ARBA" id="ARBA00022614"/>
    </source>
</evidence>
<evidence type="ECO:0000259" key="7">
    <source>
        <dbReference type="Pfam" id="PF00931"/>
    </source>
</evidence>
<dbReference type="Gene3D" id="3.40.50.300">
    <property type="entry name" value="P-loop containing nucleotide triphosphate hydrolases"/>
    <property type="match status" value="2"/>
</dbReference>
<keyword evidence="5" id="KW-0611">Plant defense</keyword>
<dbReference type="PANTHER" id="PTHR23155:SF1135">
    <property type="entry name" value="OS08G0246300 PROTEIN"/>
    <property type="match status" value="1"/>
</dbReference>
<reference evidence="11" key="1">
    <citation type="submission" date="2018-08" db="EMBL/GenBank/DDBJ databases">
        <authorList>
            <person name="Rossello M."/>
        </authorList>
    </citation>
    <scope>NUCLEOTIDE SEQUENCE [LARGE SCALE GENOMIC DNA]</scope>
    <source>
        <strain evidence="11">cv. Chinese Spring</strain>
    </source>
</reference>
<keyword evidence="2" id="KW-0433">Leucine-rich repeat</keyword>
<dbReference type="InterPro" id="IPR044974">
    <property type="entry name" value="Disease_R_plants"/>
</dbReference>
<dbReference type="SUPFAM" id="SSF52047">
    <property type="entry name" value="RNI-like"/>
    <property type="match status" value="1"/>
</dbReference>
<evidence type="ECO:0000259" key="8">
    <source>
        <dbReference type="Pfam" id="PF18052"/>
    </source>
</evidence>
<dbReference type="Gramene" id="TraesCS2D03G0049500.3">
    <property type="protein sequence ID" value="TraesCS2D03G0049500.3.CDS"/>
    <property type="gene ID" value="TraesCS2D03G0049500"/>
</dbReference>
<dbReference type="Pfam" id="PF23559">
    <property type="entry name" value="WHD_DRP"/>
    <property type="match status" value="1"/>
</dbReference>
<dbReference type="PANTHER" id="PTHR23155">
    <property type="entry name" value="DISEASE RESISTANCE PROTEIN RP"/>
    <property type="match status" value="1"/>
</dbReference>
<keyword evidence="4" id="KW-0547">Nucleotide-binding</keyword>
<dbReference type="Pfam" id="PF00931">
    <property type="entry name" value="NB-ARC"/>
    <property type="match status" value="2"/>
</dbReference>
<dbReference type="Gramene" id="TraesCAD_scaffold_000243_01G000500.1">
    <property type="protein sequence ID" value="TraesCAD_scaffold_000243_01G000500.1"/>
    <property type="gene ID" value="TraesCAD_scaffold_000243_01G000500"/>
</dbReference>
<dbReference type="PRINTS" id="PR00364">
    <property type="entry name" value="DISEASERSIST"/>
</dbReference>
<dbReference type="STRING" id="4565.A0A3B6D4R5"/>
<dbReference type="InterPro" id="IPR027417">
    <property type="entry name" value="P-loop_NTPase"/>
</dbReference>
<evidence type="ECO:0000256" key="3">
    <source>
        <dbReference type="ARBA" id="ARBA00022737"/>
    </source>
</evidence>
<dbReference type="Gramene" id="TraesCS2D02G025700.1">
    <property type="protein sequence ID" value="TraesCS2D02G025700.1"/>
    <property type="gene ID" value="TraesCS2D02G025700"/>
</dbReference>
<dbReference type="Gramene" id="TraesROB_scaffold_143374_01G000200.1">
    <property type="protein sequence ID" value="TraesROB_scaffold_143374_01G000200.1"/>
    <property type="gene ID" value="TraesROB_scaffold_143374_01G000200"/>
</dbReference>
<protein>
    <recommendedName>
        <fullName evidence="13">NB-ARC domain-containing protein</fullName>
    </recommendedName>
</protein>
<feature type="domain" description="Disease resistance protein winged helix" evidence="9">
    <location>
        <begin position="667"/>
        <end position="716"/>
    </location>
</feature>
<dbReference type="Proteomes" id="UP000019116">
    <property type="component" value="Chromosome 2D"/>
</dbReference>
<dbReference type="Gramene" id="TraesWEE_scaffold_029932_01G000300.1">
    <property type="protein sequence ID" value="TraesWEE_scaffold_029932_01G000300.1"/>
    <property type="gene ID" value="TraesWEE_scaffold_029932_01G000300"/>
</dbReference>
<proteinExistence type="inferred from homology"/>
<evidence type="ECO:0008006" key="13">
    <source>
        <dbReference type="Google" id="ProtNLM"/>
    </source>
</evidence>
<comment type="similarity">
    <text evidence="1">Belongs to the disease resistance NB-LRR family.</text>
</comment>
<dbReference type="Gramene" id="TraesCLE_scaffold_055433_01G000200.1">
    <property type="protein sequence ID" value="TraesCLE_scaffold_055433_01G000200.1"/>
    <property type="gene ID" value="TraesCLE_scaffold_055433_01G000200"/>
</dbReference>
<evidence type="ECO:0000256" key="1">
    <source>
        <dbReference type="ARBA" id="ARBA00008894"/>
    </source>
</evidence>
<reference evidence="11" key="2">
    <citation type="submission" date="2018-10" db="UniProtKB">
        <authorList>
            <consortium name="EnsemblPlants"/>
        </authorList>
    </citation>
    <scope>IDENTIFICATION</scope>
</reference>
<feature type="domain" description="NB-ARC" evidence="7">
    <location>
        <begin position="408"/>
        <end position="470"/>
    </location>
</feature>
<evidence type="ECO:0000313" key="11">
    <source>
        <dbReference type="EnsemblPlants" id="TraesCS2D02G025700.1"/>
    </source>
</evidence>
<dbReference type="InterPro" id="IPR055414">
    <property type="entry name" value="LRR_R13L4/SHOC2-like"/>
</dbReference>
<gene>
    <name evidence="11" type="primary">LOC123051049</name>
</gene>
<dbReference type="Pfam" id="PF23598">
    <property type="entry name" value="LRR_14"/>
    <property type="match status" value="1"/>
</dbReference>
<organism evidence="11">
    <name type="scientific">Triticum aestivum</name>
    <name type="common">Wheat</name>
    <dbReference type="NCBI Taxonomy" id="4565"/>
    <lineage>
        <taxon>Eukaryota</taxon>
        <taxon>Viridiplantae</taxon>
        <taxon>Streptophyta</taxon>
        <taxon>Embryophyta</taxon>
        <taxon>Tracheophyta</taxon>
        <taxon>Spermatophyta</taxon>
        <taxon>Magnoliopsida</taxon>
        <taxon>Liliopsida</taxon>
        <taxon>Poales</taxon>
        <taxon>Poaceae</taxon>
        <taxon>BOP clade</taxon>
        <taxon>Pooideae</taxon>
        <taxon>Triticodae</taxon>
        <taxon>Triticeae</taxon>
        <taxon>Triticinae</taxon>
        <taxon>Triticum</taxon>
    </lineage>
</organism>
<dbReference type="EnsemblPlants" id="TraesCS2D02G025700.1">
    <property type="protein sequence ID" value="TraesCS2D02G025700.1"/>
    <property type="gene ID" value="TraesCS2D02G025700"/>
</dbReference>
<dbReference type="InterPro" id="IPR038005">
    <property type="entry name" value="RX-like_CC"/>
</dbReference>
<dbReference type="GO" id="GO:0051707">
    <property type="term" value="P:response to other organism"/>
    <property type="evidence" value="ECO:0007669"/>
    <property type="project" value="UniProtKB-ARBA"/>
</dbReference>
<evidence type="ECO:0000313" key="12">
    <source>
        <dbReference type="Proteomes" id="UP000019116"/>
    </source>
</evidence>
<name>A0A3B6D4R5_WHEAT</name>
<keyword evidence="6" id="KW-0175">Coiled coil</keyword>
<evidence type="ECO:0000259" key="10">
    <source>
        <dbReference type="Pfam" id="PF23598"/>
    </source>
</evidence>
<dbReference type="InterPro" id="IPR002182">
    <property type="entry name" value="NB-ARC"/>
</dbReference>
<dbReference type="Gene3D" id="1.20.5.4130">
    <property type="match status" value="1"/>
</dbReference>
<feature type="domain" description="NB-ARC" evidence="7">
    <location>
        <begin position="205"/>
        <end position="366"/>
    </location>
</feature>
<dbReference type="Gene3D" id="3.80.10.10">
    <property type="entry name" value="Ribonuclease Inhibitor"/>
    <property type="match status" value="1"/>
</dbReference>
<dbReference type="InterPro" id="IPR041118">
    <property type="entry name" value="Rx_N"/>
</dbReference>
<dbReference type="OrthoDB" id="604927at2759"/>
<evidence type="ECO:0000256" key="4">
    <source>
        <dbReference type="ARBA" id="ARBA00022741"/>
    </source>
</evidence>
<sequence>MAELAVGLAKSVVAGTLSKAHAAVQEEAKLRLSARRDLVFITGEFEMMQSFLNVANAERVENPVVRTWVRQIRELAYDVEDCIELVVHLDKGRTSFWFRLRRLCVPWARPPRPPALDQAVDEIEQLKARVADVSTRNARYSLISDTGSKPVPQQQLTAAAAAGDTVAASNMLAEARYAAMREQVLGGDLTQLLTKEAGDDHGSLQLHVVSVWGSAGDHGATSIITKAYSDPEICRNFTRRAWVKLMHPFSPHDFVRSLMLQFCAEEEQQEGAAIGMDVLTMMQATQEDLFLEFQKVVTEKSYLVVLEGLSNMADWHALRKFLLDRRKGSWIIVSTQQPEVASSCIGHPYQILELKQFSHEHSVCALFKKGSDRDGDKGKKPMVEDSPLIGRESLLNQLRQYPAKARINSRQVMSVWGIAGVGKSALVKKLYDDTMHDTNLFAKYHWVDISHPFNLKDFQRNLPPDFHFEESGWLIVIDNVQSKKEWDFIQTSLVIPKSSKSVVIVITTEASIAAYCANSEELVFNVKGLEAAAASTLFGKIHASEHTTIYLVGVQIVGYFGWCLCNSTLLMVYREKSLDTRALQHTQVEELTLKCGGLPKVIVAIAGVLAKQTVTRMDTVVALNQRFMHHLETEPDYDSLCDLFGWMHSYFRTCPDSIKPCIFYLSIFPQDRLIRRRRLVRRWIAEGYSRDGNNESAEENGERQFSELLDLSIIQQVPNLVTNPLNATRMALLCQVSGFFHEYIIPGRKEDDLMFELGANCAVTTQRTGRHLTILHDWKRDKIVFESMDFSRLRSLTVFGKWESFFMSESMMLLRVLDLEDASGVEYEDLENILKWLRRLKFLSLRGRREIYHLPDNMDHLRQLQTLDVRSTSVLTLPENITKLQKLQYIRAGATDPAASAPPAPSCWFFKPRRIVGVKVPRGIGKLTALHTLGVVNIGTSGGKAMAKALKKLTQLRKLGVSGVNRKNSKDIFSAIKGHVHLESLSVQLDKDNQGCCLDDQISLPWKNLRSLKLYGLQDRLPLPSGLEYQQVLSDQFSKLTKMDVEMDTLNEQDIKFLGEAPKLYILRLRIKEPNGPSLNFIVKIDACALAVYKKVKILEIGCSSSSLSVEFGSETMKNLELLKLDCSSGTTYALDGLDFLSELKEVLLIGSNDATFKAELADKLGKHPKKPVLKMEGLPLPS</sequence>
<dbReference type="CDD" id="cd14798">
    <property type="entry name" value="RX-CC_like"/>
    <property type="match status" value="1"/>
</dbReference>
<dbReference type="InterPro" id="IPR032675">
    <property type="entry name" value="LRR_dom_sf"/>
</dbReference>